<accession>A0A0J6I8E9</accession>
<feature type="transmembrane region" description="Helical" evidence="8">
    <location>
        <begin position="227"/>
        <end position="246"/>
    </location>
</feature>
<evidence type="ECO:0000256" key="5">
    <source>
        <dbReference type="ARBA" id="ARBA00023136"/>
    </source>
</evidence>
<keyword evidence="8" id="KW-0812">Transmembrane</keyword>
<feature type="domain" description="Copper acquisition factor BIM1-like" evidence="10">
    <location>
        <begin position="25"/>
        <end position="205"/>
    </location>
</feature>
<evidence type="ECO:0000256" key="6">
    <source>
        <dbReference type="ARBA" id="ARBA00023180"/>
    </source>
</evidence>
<evidence type="ECO:0000256" key="7">
    <source>
        <dbReference type="ARBA" id="ARBA00023288"/>
    </source>
</evidence>
<name>A0A0J6I8E9_COCPO</name>
<evidence type="ECO:0000313" key="12">
    <source>
        <dbReference type="Proteomes" id="UP000054567"/>
    </source>
</evidence>
<dbReference type="EMBL" id="DS268110">
    <property type="protein sequence ID" value="KMM67777.1"/>
    <property type="molecule type" value="Genomic_DNA"/>
</dbReference>
<protein>
    <recommendedName>
        <fullName evidence="10">Copper acquisition factor BIM1-like domain-containing protein</fullName>
    </recommendedName>
</protein>
<keyword evidence="7" id="KW-0449">Lipoprotein</keyword>
<sequence length="247" mass="27169">MTRQHSIGSWWAIVISLFFATVARAHTIIVYPGWRGNNLYSNGTVEETDGLSVKYASNATGDRDYLYPFGMQWLYPCGGMPMSQNRTKWPVKGGAVSFQPGWFPGHKTALIYINLGIGTVPLNMSLPMLSPFQITGPTVEPYPGTFCMPQVPLPPNITVNVGDNATIQVVEIAKHGAALYNCVDITFAEPEDVEQVTRRNCFNSSHLTAQYIYTVDVDKSAAAHPQMISAGLFLIPLLLVGYFGNLF</sequence>
<evidence type="ECO:0000256" key="1">
    <source>
        <dbReference type="ARBA" id="ARBA00004609"/>
    </source>
</evidence>
<proteinExistence type="predicted"/>
<evidence type="ECO:0000256" key="4">
    <source>
        <dbReference type="ARBA" id="ARBA00022729"/>
    </source>
</evidence>
<evidence type="ECO:0000256" key="8">
    <source>
        <dbReference type="SAM" id="Phobius"/>
    </source>
</evidence>
<dbReference type="CDD" id="cd21176">
    <property type="entry name" value="LPMO_auxiliary-like"/>
    <property type="match status" value="1"/>
</dbReference>
<dbReference type="InterPro" id="IPR046530">
    <property type="entry name" value="BIM1-like_dom"/>
</dbReference>
<keyword evidence="6" id="KW-0325">Glycoprotein</keyword>
<reference evidence="11 12" key="1">
    <citation type="submission" date="2007-06" db="EMBL/GenBank/DDBJ databases">
        <title>The Genome Sequence of Coccidioides posadasii RMSCC_3488.</title>
        <authorList>
            <consortium name="Coccidioides Genome Resources Consortium"/>
            <consortium name="The Broad Institute Genome Sequencing Platform"/>
            <person name="Henn M.R."/>
            <person name="Sykes S."/>
            <person name="Young S."/>
            <person name="Jaffe D."/>
            <person name="Berlin A."/>
            <person name="Alvarez P."/>
            <person name="Butler J."/>
            <person name="Gnerre S."/>
            <person name="Grabherr M."/>
            <person name="Mauceli E."/>
            <person name="Brockman W."/>
            <person name="Kodira C."/>
            <person name="Alvarado L."/>
            <person name="Zeng Q."/>
            <person name="Crawford M."/>
            <person name="Antoine C."/>
            <person name="Devon K."/>
            <person name="Galgiani J."/>
            <person name="Orsborn K."/>
            <person name="Lewis M.L."/>
            <person name="Nusbaum C."/>
            <person name="Galagan J."/>
            <person name="Birren B."/>
        </authorList>
    </citation>
    <scope>NUCLEOTIDE SEQUENCE [LARGE SCALE GENOMIC DNA]</scope>
    <source>
        <strain evidence="11 12">RMSCC 3488</strain>
    </source>
</reference>
<keyword evidence="5 8" id="KW-0472">Membrane</keyword>
<dbReference type="VEuPathDB" id="FungiDB:CPAG_04109"/>
<organism evidence="11 12">
    <name type="scientific">Coccidioides posadasii RMSCC 3488</name>
    <dbReference type="NCBI Taxonomy" id="454284"/>
    <lineage>
        <taxon>Eukaryota</taxon>
        <taxon>Fungi</taxon>
        <taxon>Dikarya</taxon>
        <taxon>Ascomycota</taxon>
        <taxon>Pezizomycotina</taxon>
        <taxon>Eurotiomycetes</taxon>
        <taxon>Eurotiomycetidae</taxon>
        <taxon>Onygenales</taxon>
        <taxon>Onygenaceae</taxon>
        <taxon>Coccidioides</taxon>
    </lineage>
</organism>
<evidence type="ECO:0000259" key="10">
    <source>
        <dbReference type="Pfam" id="PF20238"/>
    </source>
</evidence>
<dbReference type="GO" id="GO:0098552">
    <property type="term" value="C:side of membrane"/>
    <property type="evidence" value="ECO:0007669"/>
    <property type="project" value="UniProtKB-KW"/>
</dbReference>
<gene>
    <name evidence="11" type="ORF">CPAG_04109</name>
</gene>
<reference evidence="12" key="3">
    <citation type="journal article" date="2010" name="Genome Res.">
        <title>Population genomic sequencing of Coccidioides fungi reveals recent hybridization and transposon control.</title>
        <authorList>
            <person name="Neafsey D.E."/>
            <person name="Barker B.M."/>
            <person name="Sharpton T.J."/>
            <person name="Stajich J.E."/>
            <person name="Park D.J."/>
            <person name="Whiston E."/>
            <person name="Hung C.-Y."/>
            <person name="McMahan C."/>
            <person name="White J."/>
            <person name="Sykes S."/>
            <person name="Heiman D."/>
            <person name="Young S."/>
            <person name="Zeng Q."/>
            <person name="Abouelleil A."/>
            <person name="Aftuck L."/>
            <person name="Bessette D."/>
            <person name="Brown A."/>
            <person name="FitzGerald M."/>
            <person name="Lui A."/>
            <person name="Macdonald J.P."/>
            <person name="Priest M."/>
            <person name="Orbach M.J."/>
            <person name="Galgiani J.N."/>
            <person name="Kirkland T.N."/>
            <person name="Cole G.T."/>
            <person name="Birren B.W."/>
            <person name="Henn M.R."/>
            <person name="Taylor J.W."/>
            <person name="Rounsley S.D."/>
        </authorList>
    </citation>
    <scope>NUCLEOTIDE SEQUENCE [LARGE SCALE GENOMIC DNA]</scope>
    <source>
        <strain evidence="12">RMSCC 3488</strain>
    </source>
</reference>
<evidence type="ECO:0000256" key="3">
    <source>
        <dbReference type="ARBA" id="ARBA00022622"/>
    </source>
</evidence>
<dbReference type="AlphaFoldDB" id="A0A0J6I8E9"/>
<keyword evidence="4 9" id="KW-0732">Signal</keyword>
<dbReference type="InterPro" id="IPR046936">
    <property type="entry name" value="BIM1-like"/>
</dbReference>
<dbReference type="Pfam" id="PF20238">
    <property type="entry name" value="BIM1-like_dom"/>
    <property type="match status" value="1"/>
</dbReference>
<feature type="signal peptide" evidence="9">
    <location>
        <begin position="1"/>
        <end position="25"/>
    </location>
</feature>
<keyword evidence="8" id="KW-1133">Transmembrane helix</keyword>
<dbReference type="OrthoDB" id="5329488at2759"/>
<evidence type="ECO:0000256" key="2">
    <source>
        <dbReference type="ARBA" id="ARBA00022475"/>
    </source>
</evidence>
<reference evidence="12" key="2">
    <citation type="journal article" date="2009" name="Genome Res.">
        <title>Comparative genomic analyses of the human fungal pathogens Coccidioides and their relatives.</title>
        <authorList>
            <person name="Sharpton T.J."/>
            <person name="Stajich J.E."/>
            <person name="Rounsley S.D."/>
            <person name="Gardner M.J."/>
            <person name="Wortman J.R."/>
            <person name="Jordar V.S."/>
            <person name="Maiti R."/>
            <person name="Kodira C.D."/>
            <person name="Neafsey D.E."/>
            <person name="Zeng Q."/>
            <person name="Hung C.-Y."/>
            <person name="McMahan C."/>
            <person name="Muszewska A."/>
            <person name="Grynberg M."/>
            <person name="Mandel M.A."/>
            <person name="Kellner E.M."/>
            <person name="Barker B.M."/>
            <person name="Galgiani J.N."/>
            <person name="Orbach M.J."/>
            <person name="Kirkland T.N."/>
            <person name="Cole G.T."/>
            <person name="Henn M.R."/>
            <person name="Birren B.W."/>
            <person name="Taylor J.W."/>
        </authorList>
    </citation>
    <scope>NUCLEOTIDE SEQUENCE [LARGE SCALE GENOMIC DNA]</scope>
    <source>
        <strain evidence="12">RMSCC 3488</strain>
    </source>
</reference>
<feature type="chain" id="PRO_5005274605" description="Copper acquisition factor BIM1-like domain-containing protein" evidence="9">
    <location>
        <begin position="26"/>
        <end position="247"/>
    </location>
</feature>
<dbReference type="GO" id="GO:0005886">
    <property type="term" value="C:plasma membrane"/>
    <property type="evidence" value="ECO:0007669"/>
    <property type="project" value="UniProtKB-SubCell"/>
</dbReference>
<dbReference type="Proteomes" id="UP000054567">
    <property type="component" value="Unassembled WGS sequence"/>
</dbReference>
<comment type="subcellular location">
    <subcellularLocation>
        <location evidence="1">Cell membrane</location>
        <topology evidence="1">Lipid-anchor</topology>
        <topology evidence="1">GPI-anchor</topology>
    </subcellularLocation>
</comment>
<keyword evidence="3" id="KW-0336">GPI-anchor</keyword>
<evidence type="ECO:0000313" key="11">
    <source>
        <dbReference type="EMBL" id="KMM67777.1"/>
    </source>
</evidence>
<keyword evidence="2" id="KW-1003">Cell membrane</keyword>
<dbReference type="PANTHER" id="PTHR34992">
    <property type="entry name" value="HYPHAL ANASTAMOSIS-7 PROTEIN"/>
    <property type="match status" value="1"/>
</dbReference>
<evidence type="ECO:0000256" key="9">
    <source>
        <dbReference type="SAM" id="SignalP"/>
    </source>
</evidence>
<dbReference type="PANTHER" id="PTHR34992:SF10">
    <property type="entry name" value="COPPER ACQUISITION FACTOR BIM1-LIKE DOMAIN-CONTAINING PROTEIN"/>
    <property type="match status" value="1"/>
</dbReference>